<evidence type="ECO:0000313" key="2">
    <source>
        <dbReference type="EMBL" id="NMH81245.1"/>
    </source>
</evidence>
<dbReference type="RefSeq" id="WP_169399284.1">
    <property type="nucleotide sequence ID" value="NZ_BAAAJH010000009.1"/>
</dbReference>
<accession>A0ABX1RQ70</accession>
<dbReference type="EMBL" id="JAAXKY010000137">
    <property type="protein sequence ID" value="NMH81245.1"/>
    <property type="molecule type" value="Genomic_DNA"/>
</dbReference>
<evidence type="ECO:0000313" key="3">
    <source>
        <dbReference type="Proteomes" id="UP001296706"/>
    </source>
</evidence>
<name>A0ABX1RQ70_9PSEU</name>
<dbReference type="InterPro" id="IPR022026">
    <property type="entry name" value="DUF5981"/>
</dbReference>
<comment type="caution">
    <text evidence="2">The sequence shown here is derived from an EMBL/GenBank/DDBJ whole genome shotgun (WGS) entry which is preliminary data.</text>
</comment>
<organism evidence="2 3">
    <name type="scientific">Pseudonocardia xinjiangensis</name>
    <dbReference type="NCBI Taxonomy" id="75289"/>
    <lineage>
        <taxon>Bacteria</taxon>
        <taxon>Bacillati</taxon>
        <taxon>Actinomycetota</taxon>
        <taxon>Actinomycetes</taxon>
        <taxon>Pseudonocardiales</taxon>
        <taxon>Pseudonocardiaceae</taxon>
        <taxon>Pseudonocardia</taxon>
    </lineage>
</organism>
<evidence type="ECO:0000259" key="1">
    <source>
        <dbReference type="Pfam" id="PF12225"/>
    </source>
</evidence>
<sequence length="179" mass="19839">MSDLPHPTAPRPTARATYRLAPVLRPRGAHRRLAGWLERSPRALRVFTTSERRSKERLFGCRMCGQCALPATGYACPMTCPKQLRNGPCGGVSPLGECEVYPGERCVWLIAHERAESAGRAADLARLQRPVDHRLAGTSSWVSYWLGRDEHLWTGDDGLAAPPAVHRPSVDLGLPRVRR</sequence>
<proteinExistence type="predicted"/>
<dbReference type="Proteomes" id="UP001296706">
    <property type="component" value="Unassembled WGS sequence"/>
</dbReference>
<reference evidence="2 3" key="1">
    <citation type="submission" date="2020-04" db="EMBL/GenBank/DDBJ databases">
        <authorList>
            <person name="Klaysubun C."/>
            <person name="Duangmal K."/>
            <person name="Lipun K."/>
        </authorList>
    </citation>
    <scope>NUCLEOTIDE SEQUENCE [LARGE SCALE GENOMIC DNA]</scope>
    <source>
        <strain evidence="2 3">JCM 11839</strain>
    </source>
</reference>
<dbReference type="Pfam" id="PF12225">
    <property type="entry name" value="DUF5981"/>
    <property type="match status" value="1"/>
</dbReference>
<gene>
    <name evidence="2" type="ORF">HF577_29640</name>
</gene>
<feature type="domain" description="Methylene-tetrahydrofolate reductase C-terminal-like" evidence="1">
    <location>
        <begin position="45"/>
        <end position="133"/>
    </location>
</feature>
<keyword evidence="3" id="KW-1185">Reference proteome</keyword>
<protein>
    <recommendedName>
        <fullName evidence="1">Methylene-tetrahydrofolate reductase C-terminal-like domain-containing protein</fullName>
    </recommendedName>
</protein>